<evidence type="ECO:0000313" key="2">
    <source>
        <dbReference type="Proteomes" id="UP000823750"/>
    </source>
</evidence>
<dbReference type="AlphaFoldDB" id="A0A9D9NRW9"/>
<sequence>MPQHGAASRSSVADRICHSMGRAGLDTAWRTEYVTAWGCKPQQRG</sequence>
<reference evidence="1" key="1">
    <citation type="submission" date="2020-10" db="EMBL/GenBank/DDBJ databases">
        <authorList>
            <person name="Gilroy R."/>
        </authorList>
    </citation>
    <scope>NUCLEOTIDE SEQUENCE</scope>
    <source>
        <strain evidence="1">B2-16538</strain>
    </source>
</reference>
<protein>
    <submittedName>
        <fullName evidence="1">Uncharacterized protein</fullName>
    </submittedName>
</protein>
<evidence type="ECO:0000313" key="1">
    <source>
        <dbReference type="EMBL" id="MBO8486275.1"/>
    </source>
</evidence>
<reference evidence="1" key="2">
    <citation type="journal article" date="2021" name="PeerJ">
        <title>Extensive microbial diversity within the chicken gut microbiome revealed by metagenomics and culture.</title>
        <authorList>
            <person name="Gilroy R."/>
            <person name="Ravi A."/>
            <person name="Getino M."/>
            <person name="Pursley I."/>
            <person name="Horton D.L."/>
            <person name="Alikhan N.F."/>
            <person name="Baker D."/>
            <person name="Gharbi K."/>
            <person name="Hall N."/>
            <person name="Watson M."/>
            <person name="Adriaenssens E.M."/>
            <person name="Foster-Nyarko E."/>
            <person name="Jarju S."/>
            <person name="Secka A."/>
            <person name="Antonio M."/>
            <person name="Oren A."/>
            <person name="Chaudhuri R.R."/>
            <person name="La Ragione R."/>
            <person name="Hildebrand F."/>
            <person name="Pallen M.J."/>
        </authorList>
    </citation>
    <scope>NUCLEOTIDE SEQUENCE</scope>
    <source>
        <strain evidence="1">B2-16538</strain>
    </source>
</reference>
<organism evidence="1 2">
    <name type="scientific">Candidatus Cryptobacteroides excrementavium</name>
    <dbReference type="NCBI Taxonomy" id="2840759"/>
    <lineage>
        <taxon>Bacteria</taxon>
        <taxon>Pseudomonadati</taxon>
        <taxon>Bacteroidota</taxon>
        <taxon>Bacteroidia</taxon>
        <taxon>Bacteroidales</taxon>
        <taxon>Candidatus Cryptobacteroides</taxon>
    </lineage>
</organism>
<dbReference type="Proteomes" id="UP000823750">
    <property type="component" value="Unassembled WGS sequence"/>
</dbReference>
<comment type="caution">
    <text evidence="1">The sequence shown here is derived from an EMBL/GenBank/DDBJ whole genome shotgun (WGS) entry which is preliminary data.</text>
</comment>
<name>A0A9D9NRW9_9BACT</name>
<proteinExistence type="predicted"/>
<gene>
    <name evidence="1" type="ORF">IAB78_07620</name>
</gene>
<accession>A0A9D9NRW9</accession>
<dbReference type="EMBL" id="JADILX010000113">
    <property type="protein sequence ID" value="MBO8486275.1"/>
    <property type="molecule type" value="Genomic_DNA"/>
</dbReference>